<proteinExistence type="predicted"/>
<feature type="transmembrane region" description="Helical" evidence="5">
    <location>
        <begin position="39"/>
        <end position="65"/>
    </location>
</feature>
<keyword evidence="2 5" id="KW-0812">Transmembrane</keyword>
<comment type="caution">
    <text evidence="6">The sequence shown here is derived from an EMBL/GenBank/DDBJ whole genome shotgun (WGS) entry which is preliminary data.</text>
</comment>
<dbReference type="EMBL" id="JAHFZB010000019">
    <property type="protein sequence ID" value="KAK6478357.1"/>
    <property type="molecule type" value="Genomic_DNA"/>
</dbReference>
<sequence>MAQPQPQPSTMSWKEEMQKIADRVLTKLQGLPEADPLEIGAFTILLIFIATVLIMFILACIHCCCCSGPQHRVSRVKPFHQP</sequence>
<dbReference type="PANTHER" id="PTHR37344:SF1">
    <property type="entry name" value="SMALL INTEGRAL MEMBRANE PROTEIN 5"/>
    <property type="match status" value="1"/>
</dbReference>
<dbReference type="Proteomes" id="UP001369086">
    <property type="component" value="Unassembled WGS sequence"/>
</dbReference>
<evidence type="ECO:0000256" key="2">
    <source>
        <dbReference type="ARBA" id="ARBA00022692"/>
    </source>
</evidence>
<gene>
    <name evidence="6" type="ORF">HHUSO_G20656</name>
</gene>
<keyword evidence="3 5" id="KW-1133">Transmembrane helix</keyword>
<evidence type="ECO:0000256" key="5">
    <source>
        <dbReference type="SAM" id="Phobius"/>
    </source>
</evidence>
<dbReference type="PANTHER" id="PTHR37344">
    <property type="entry name" value="SMALL INTEGRAL MEMBRANE PROTEIN 5"/>
    <property type="match status" value="1"/>
</dbReference>
<evidence type="ECO:0000256" key="1">
    <source>
        <dbReference type="ARBA" id="ARBA00004167"/>
    </source>
</evidence>
<evidence type="ECO:0000256" key="3">
    <source>
        <dbReference type="ARBA" id="ARBA00022989"/>
    </source>
</evidence>
<accession>A0ABR0Z0J3</accession>
<dbReference type="Pfam" id="PF15831">
    <property type="entry name" value="SMIM5_18_22"/>
    <property type="match status" value="1"/>
</dbReference>
<evidence type="ECO:0000313" key="7">
    <source>
        <dbReference type="Proteomes" id="UP001369086"/>
    </source>
</evidence>
<name>A0ABR0Z0J3_HUSHU</name>
<evidence type="ECO:0000256" key="4">
    <source>
        <dbReference type="ARBA" id="ARBA00023136"/>
    </source>
</evidence>
<comment type="subcellular location">
    <subcellularLocation>
        <location evidence="1">Membrane</location>
        <topology evidence="1">Single-pass membrane protein</topology>
    </subcellularLocation>
</comment>
<keyword evidence="7" id="KW-1185">Reference proteome</keyword>
<protein>
    <submittedName>
        <fullName evidence="6">Small integral membrane protein 5-like</fullName>
    </submittedName>
</protein>
<organism evidence="6 7">
    <name type="scientific">Huso huso</name>
    <name type="common">Beluga</name>
    <name type="synonym">Acipenser huso</name>
    <dbReference type="NCBI Taxonomy" id="61971"/>
    <lineage>
        <taxon>Eukaryota</taxon>
        <taxon>Metazoa</taxon>
        <taxon>Chordata</taxon>
        <taxon>Craniata</taxon>
        <taxon>Vertebrata</taxon>
        <taxon>Euteleostomi</taxon>
        <taxon>Actinopterygii</taxon>
        <taxon>Chondrostei</taxon>
        <taxon>Acipenseriformes</taxon>
        <taxon>Acipenseridae</taxon>
        <taxon>Huso</taxon>
    </lineage>
</organism>
<reference evidence="6 7" key="1">
    <citation type="submission" date="2021-05" db="EMBL/GenBank/DDBJ databases">
        <authorList>
            <person name="Zahm M."/>
            <person name="Klopp C."/>
            <person name="Cabau C."/>
            <person name="Kuhl H."/>
            <person name="Suciu R."/>
            <person name="Ciorpac M."/>
            <person name="Holostenco D."/>
            <person name="Gessner J."/>
            <person name="Wuertz S."/>
            <person name="Hohne C."/>
            <person name="Stock M."/>
            <person name="Gislard M."/>
            <person name="Lluch J."/>
            <person name="Milhes M."/>
            <person name="Lampietro C."/>
            <person name="Lopez Roques C."/>
            <person name="Donnadieu C."/>
            <person name="Du K."/>
            <person name="Schartl M."/>
            <person name="Guiguen Y."/>
        </authorList>
    </citation>
    <scope>NUCLEOTIDE SEQUENCE [LARGE SCALE GENOMIC DNA]</scope>
    <source>
        <strain evidence="6">Hh-F2</strain>
        <tissue evidence="6">Blood</tissue>
    </source>
</reference>
<evidence type="ECO:0000313" key="6">
    <source>
        <dbReference type="EMBL" id="KAK6478357.1"/>
    </source>
</evidence>
<dbReference type="InterPro" id="IPR031671">
    <property type="entry name" value="SMIM5/18/22"/>
</dbReference>
<dbReference type="InterPro" id="IPR047133">
    <property type="entry name" value="SMIM5"/>
</dbReference>
<dbReference type="CDD" id="cd20254">
    <property type="entry name" value="CASIMO1_SMIM5"/>
    <property type="match status" value="1"/>
</dbReference>
<keyword evidence="4 5" id="KW-0472">Membrane</keyword>